<accession>A0A267MQN0</accession>
<dbReference type="Pfam" id="PF07739">
    <property type="entry name" value="TipAS"/>
    <property type="match status" value="1"/>
</dbReference>
<evidence type="ECO:0000313" key="6">
    <source>
        <dbReference type="EMBL" id="PAB61083.1"/>
    </source>
</evidence>
<dbReference type="InterPro" id="IPR009061">
    <property type="entry name" value="DNA-bd_dom_put_sf"/>
</dbReference>
<keyword evidence="7" id="KW-1185">Reference proteome</keyword>
<dbReference type="SUPFAM" id="SSF89082">
    <property type="entry name" value="Antibiotic binding domain of TipA-like multidrug resistance regulators"/>
    <property type="match status" value="1"/>
</dbReference>
<proteinExistence type="predicted"/>
<organism evidence="6 7">
    <name type="scientific">Anaeromicrobium sediminis</name>
    <dbReference type="NCBI Taxonomy" id="1478221"/>
    <lineage>
        <taxon>Bacteria</taxon>
        <taxon>Bacillati</taxon>
        <taxon>Bacillota</taxon>
        <taxon>Clostridia</taxon>
        <taxon>Peptostreptococcales</taxon>
        <taxon>Thermotaleaceae</taxon>
        <taxon>Anaeromicrobium</taxon>
    </lineage>
</organism>
<keyword evidence="1" id="KW-0805">Transcription regulation</keyword>
<feature type="domain" description="HTH merR-type" evidence="5">
    <location>
        <begin position="2"/>
        <end position="71"/>
    </location>
</feature>
<dbReference type="PROSITE" id="PS50937">
    <property type="entry name" value="HTH_MERR_2"/>
    <property type="match status" value="1"/>
</dbReference>
<dbReference type="InterPro" id="IPR012925">
    <property type="entry name" value="TipAS_dom"/>
</dbReference>
<gene>
    <name evidence="6" type="ORF">CCE28_01250</name>
</gene>
<name>A0A267MQN0_9FIRM</name>
<dbReference type="PANTHER" id="PTHR30204:SF90">
    <property type="entry name" value="HTH-TYPE TRANSCRIPTIONAL ACTIVATOR MTA"/>
    <property type="match status" value="1"/>
</dbReference>
<evidence type="ECO:0000256" key="3">
    <source>
        <dbReference type="ARBA" id="ARBA00023159"/>
    </source>
</evidence>
<dbReference type="CDD" id="cd01106">
    <property type="entry name" value="HTH_TipAL-Mta"/>
    <property type="match status" value="1"/>
</dbReference>
<evidence type="ECO:0000256" key="2">
    <source>
        <dbReference type="ARBA" id="ARBA00023125"/>
    </source>
</evidence>
<dbReference type="Pfam" id="PF13411">
    <property type="entry name" value="MerR_1"/>
    <property type="match status" value="1"/>
</dbReference>
<keyword evidence="4" id="KW-0804">Transcription</keyword>
<dbReference type="SUPFAM" id="SSF46955">
    <property type="entry name" value="Putative DNA-binding domain"/>
    <property type="match status" value="1"/>
</dbReference>
<evidence type="ECO:0000313" key="7">
    <source>
        <dbReference type="Proteomes" id="UP000216024"/>
    </source>
</evidence>
<keyword evidence="2" id="KW-0238">DNA-binding</keyword>
<dbReference type="OrthoDB" id="9814833at2"/>
<dbReference type="InterPro" id="IPR047057">
    <property type="entry name" value="MerR_fam"/>
</dbReference>
<reference evidence="6 7" key="1">
    <citation type="submission" date="2017-06" db="EMBL/GenBank/DDBJ databases">
        <title>Draft genome sequence of anaerobic fermentative bacterium Anaeromicrobium sediminis DY2726D isolated from West Pacific Ocean sediments.</title>
        <authorList>
            <person name="Zeng X."/>
        </authorList>
    </citation>
    <scope>NUCLEOTIDE SEQUENCE [LARGE SCALE GENOMIC DNA]</scope>
    <source>
        <strain evidence="6 7">DY2726D</strain>
    </source>
</reference>
<dbReference type="Gene3D" id="1.10.490.50">
    <property type="entry name" value="Antibiotic binding domain of TipA-like multidrug resistance regulators"/>
    <property type="match status" value="1"/>
</dbReference>
<dbReference type="AlphaFoldDB" id="A0A267MQN0"/>
<comment type="caution">
    <text evidence="6">The sequence shown here is derived from an EMBL/GenBank/DDBJ whole genome shotgun (WGS) entry which is preliminary data.</text>
</comment>
<dbReference type="InterPro" id="IPR036244">
    <property type="entry name" value="TipA-like_antibiotic-bd"/>
</dbReference>
<dbReference type="GO" id="GO:0003677">
    <property type="term" value="F:DNA binding"/>
    <property type="evidence" value="ECO:0007669"/>
    <property type="project" value="UniProtKB-KW"/>
</dbReference>
<evidence type="ECO:0000256" key="4">
    <source>
        <dbReference type="ARBA" id="ARBA00023163"/>
    </source>
</evidence>
<evidence type="ECO:0000256" key="1">
    <source>
        <dbReference type="ARBA" id="ARBA00023015"/>
    </source>
</evidence>
<dbReference type="RefSeq" id="WP_095130165.1">
    <property type="nucleotide sequence ID" value="NZ_NIBG01000001.1"/>
</dbReference>
<evidence type="ECO:0000259" key="5">
    <source>
        <dbReference type="PROSITE" id="PS50937"/>
    </source>
</evidence>
<dbReference type="Proteomes" id="UP000216024">
    <property type="component" value="Unassembled WGS sequence"/>
</dbReference>
<protein>
    <submittedName>
        <fullName evidence="6">MerR family transcriptional regulator</fullName>
    </submittedName>
</protein>
<dbReference type="SMART" id="SM00422">
    <property type="entry name" value="HTH_MERR"/>
    <property type="match status" value="1"/>
</dbReference>
<sequence>MAYKVRELSKLAGISPRTLHHYDHIGLLKPSSVNESRYRLYEDKDLERLQQILFLKELGFKLSEIKEILDDPKYGRERALKEQKNLLILKRKRLDNIIASIDTTLNTMKGVETMKKQDMFNVFDMNEINKHKDEYAKEVREKYDSSIVEECNKKTKSYTKNKWEEICSKGNEFFHKLGTLMNKGPEDEEVQELIGAYRQYITDNFYECTIEIFEGLGQLYVTDERFTMNIDKNREGLSKFVKDAIEVYCNNKK</sequence>
<dbReference type="PANTHER" id="PTHR30204">
    <property type="entry name" value="REDOX-CYCLING DRUG-SENSING TRANSCRIPTIONAL ACTIVATOR SOXR"/>
    <property type="match status" value="1"/>
</dbReference>
<keyword evidence="3" id="KW-0010">Activator</keyword>
<dbReference type="PRINTS" id="PR00040">
    <property type="entry name" value="HTHMERR"/>
</dbReference>
<dbReference type="InterPro" id="IPR000551">
    <property type="entry name" value="MerR-type_HTH_dom"/>
</dbReference>
<dbReference type="EMBL" id="NIBG01000001">
    <property type="protein sequence ID" value="PAB61083.1"/>
    <property type="molecule type" value="Genomic_DNA"/>
</dbReference>
<dbReference type="GO" id="GO:0003700">
    <property type="term" value="F:DNA-binding transcription factor activity"/>
    <property type="evidence" value="ECO:0007669"/>
    <property type="project" value="InterPro"/>
</dbReference>
<dbReference type="Gene3D" id="1.10.1660.10">
    <property type="match status" value="1"/>
</dbReference>